<evidence type="ECO:0000313" key="2">
    <source>
        <dbReference type="EMBL" id="GGR41987.1"/>
    </source>
</evidence>
<gene>
    <name evidence="2" type="ORF">GCM10008957_56990</name>
</gene>
<dbReference type="Proteomes" id="UP000603865">
    <property type="component" value="Unassembled WGS sequence"/>
</dbReference>
<evidence type="ECO:0000259" key="1">
    <source>
        <dbReference type="Pfam" id="PF21837"/>
    </source>
</evidence>
<feature type="domain" description="DUF6896" evidence="1">
    <location>
        <begin position="4"/>
        <end position="83"/>
    </location>
</feature>
<protein>
    <recommendedName>
        <fullName evidence="1">DUF6896 domain-containing protein</fullName>
    </recommendedName>
</protein>
<dbReference type="EMBL" id="BMQL01000138">
    <property type="protein sequence ID" value="GGR41987.1"/>
    <property type="molecule type" value="Genomic_DNA"/>
</dbReference>
<dbReference type="InterPro" id="IPR054191">
    <property type="entry name" value="DUF6896"/>
</dbReference>
<dbReference type="Pfam" id="PF21837">
    <property type="entry name" value="DUF6896"/>
    <property type="match status" value="1"/>
</dbReference>
<reference evidence="2" key="1">
    <citation type="journal article" date="2014" name="Int. J. Syst. Evol. Microbiol.">
        <title>Complete genome sequence of Corynebacterium casei LMG S-19264T (=DSM 44701T), isolated from a smear-ripened cheese.</title>
        <authorList>
            <consortium name="US DOE Joint Genome Institute (JGI-PGF)"/>
            <person name="Walter F."/>
            <person name="Albersmeier A."/>
            <person name="Kalinowski J."/>
            <person name="Ruckert C."/>
        </authorList>
    </citation>
    <scope>NUCLEOTIDE SEQUENCE</scope>
    <source>
        <strain evidence="2">JCM 31311</strain>
    </source>
</reference>
<comment type="caution">
    <text evidence="2">The sequence shown here is derived from an EMBL/GenBank/DDBJ whole genome shotgun (WGS) entry which is preliminary data.</text>
</comment>
<dbReference type="AlphaFoldDB" id="A0A918FJH6"/>
<reference evidence="2" key="2">
    <citation type="submission" date="2020-09" db="EMBL/GenBank/DDBJ databases">
        <authorList>
            <person name="Sun Q."/>
            <person name="Ohkuma M."/>
        </authorList>
    </citation>
    <scope>NUCLEOTIDE SEQUENCE</scope>
    <source>
        <strain evidence="2">JCM 31311</strain>
    </source>
</reference>
<sequence length="95" mass="11061">MPASAELSTISFWFHGVGCTAEFDGYHLNWDWSKDNRTDEFEAWKIWRLTREHSDEFGHWSDLQQLRTGFQELAMQGVIESVPGSSVLFHFVEGH</sequence>
<evidence type="ECO:0000313" key="3">
    <source>
        <dbReference type="Proteomes" id="UP000603865"/>
    </source>
</evidence>
<keyword evidence="3" id="KW-1185">Reference proteome</keyword>
<accession>A0A918FJH6</accession>
<proteinExistence type="predicted"/>
<organism evidence="2 3">
    <name type="scientific">Deinococcus ruber</name>
    <dbReference type="NCBI Taxonomy" id="1848197"/>
    <lineage>
        <taxon>Bacteria</taxon>
        <taxon>Thermotogati</taxon>
        <taxon>Deinococcota</taxon>
        <taxon>Deinococci</taxon>
        <taxon>Deinococcales</taxon>
        <taxon>Deinococcaceae</taxon>
        <taxon>Deinococcus</taxon>
    </lineage>
</organism>
<name>A0A918FJH6_9DEIO</name>